<evidence type="ECO:0000313" key="9">
    <source>
        <dbReference type="EMBL" id="OIN55705.1"/>
    </source>
</evidence>
<dbReference type="EMBL" id="MORL01000041">
    <property type="protein sequence ID" value="OIN55705.1"/>
    <property type="molecule type" value="Genomic_DNA"/>
</dbReference>
<dbReference type="GO" id="GO:0006508">
    <property type="term" value="P:proteolysis"/>
    <property type="evidence" value="ECO:0007669"/>
    <property type="project" value="InterPro"/>
</dbReference>
<organism evidence="9 10">
    <name type="scientific">Arsenicibacter rosenii</name>
    <dbReference type="NCBI Taxonomy" id="1750698"/>
    <lineage>
        <taxon>Bacteria</taxon>
        <taxon>Pseudomonadati</taxon>
        <taxon>Bacteroidota</taxon>
        <taxon>Cytophagia</taxon>
        <taxon>Cytophagales</taxon>
        <taxon>Spirosomataceae</taxon>
        <taxon>Arsenicibacter</taxon>
    </lineage>
</organism>
<keyword evidence="7" id="KW-0732">Signal</keyword>
<dbReference type="SUPFAM" id="SSF53474">
    <property type="entry name" value="alpha/beta-Hydrolases"/>
    <property type="match status" value="1"/>
</dbReference>
<dbReference type="Gene3D" id="2.120.10.30">
    <property type="entry name" value="TolB, C-terminal domain"/>
    <property type="match status" value="1"/>
</dbReference>
<dbReference type="PANTHER" id="PTHR42776">
    <property type="entry name" value="SERINE PEPTIDASE S9 FAMILY MEMBER"/>
    <property type="match status" value="1"/>
</dbReference>
<keyword evidence="10" id="KW-1185">Reference proteome</keyword>
<dbReference type="PANTHER" id="PTHR42776:SF27">
    <property type="entry name" value="DIPEPTIDYL PEPTIDASE FAMILY MEMBER 6"/>
    <property type="match status" value="1"/>
</dbReference>
<keyword evidence="1" id="KW-0378">Hydrolase</keyword>
<dbReference type="InterPro" id="IPR002471">
    <property type="entry name" value="Pept_S9_AS"/>
</dbReference>
<feature type="domain" description="Peptidase S9 prolyl oligopeptidase catalytic" evidence="8">
    <location>
        <begin position="500"/>
        <end position="699"/>
    </location>
</feature>
<keyword evidence="2" id="KW-0720">Serine protease</keyword>
<evidence type="ECO:0000256" key="5">
    <source>
        <dbReference type="ARBA" id="ARBA00032596"/>
    </source>
</evidence>
<dbReference type="GO" id="GO:0004252">
    <property type="term" value="F:serine-type endopeptidase activity"/>
    <property type="evidence" value="ECO:0007669"/>
    <property type="project" value="InterPro"/>
</dbReference>
<evidence type="ECO:0000256" key="1">
    <source>
        <dbReference type="ARBA" id="ARBA00022801"/>
    </source>
</evidence>
<feature type="chain" id="PRO_5010386719" description="Acyl-peptide hydrolase" evidence="7">
    <location>
        <begin position="22"/>
        <end position="700"/>
    </location>
</feature>
<evidence type="ECO:0000256" key="6">
    <source>
        <dbReference type="ARBA" id="ARBA00045885"/>
    </source>
</evidence>
<dbReference type="InterPro" id="IPR029058">
    <property type="entry name" value="AB_hydrolase_fold"/>
</dbReference>
<proteinExistence type="predicted"/>
<protein>
    <recommendedName>
        <fullName evidence="5">Acyl-peptide hydrolase</fullName>
    </recommendedName>
    <alternativeName>
        <fullName evidence="4">Acylaminoacyl-peptidase</fullName>
    </alternativeName>
</protein>
<keyword evidence="3" id="KW-0007">Acetylation</keyword>
<dbReference type="Pfam" id="PF07676">
    <property type="entry name" value="PD40"/>
    <property type="match status" value="2"/>
</dbReference>
<comment type="caution">
    <text evidence="9">The sequence shown here is derived from an EMBL/GenBank/DDBJ whole genome shotgun (WGS) entry which is preliminary data.</text>
</comment>
<dbReference type="OrthoDB" id="9812921at2"/>
<evidence type="ECO:0000256" key="4">
    <source>
        <dbReference type="ARBA" id="ARBA00032284"/>
    </source>
</evidence>
<evidence type="ECO:0000256" key="2">
    <source>
        <dbReference type="ARBA" id="ARBA00022825"/>
    </source>
</evidence>
<dbReference type="InterPro" id="IPR011042">
    <property type="entry name" value="6-blade_b-propeller_TolB-like"/>
</dbReference>
<dbReference type="Gene3D" id="3.40.50.1820">
    <property type="entry name" value="alpha/beta hydrolase"/>
    <property type="match status" value="1"/>
</dbReference>
<keyword evidence="2" id="KW-0645">Protease</keyword>
<reference evidence="9 10" key="1">
    <citation type="submission" date="2016-10" db="EMBL/GenBank/DDBJ databases">
        <title>Arsenicibacter rosenii gen. nov., sp. nov., an efficient arsenic-methylating bacterium isolated from an arsenic-contaminated paddy soil.</title>
        <authorList>
            <person name="Huang K."/>
        </authorList>
    </citation>
    <scope>NUCLEOTIDE SEQUENCE [LARGE SCALE GENOMIC DNA]</scope>
    <source>
        <strain evidence="9 10">SM-1</strain>
    </source>
</reference>
<dbReference type="InterPro" id="IPR011659">
    <property type="entry name" value="WD40"/>
</dbReference>
<evidence type="ECO:0000259" key="8">
    <source>
        <dbReference type="Pfam" id="PF00326"/>
    </source>
</evidence>
<evidence type="ECO:0000256" key="7">
    <source>
        <dbReference type="SAM" id="SignalP"/>
    </source>
</evidence>
<evidence type="ECO:0000313" key="10">
    <source>
        <dbReference type="Proteomes" id="UP000181790"/>
    </source>
</evidence>
<dbReference type="RefSeq" id="WP_071506663.1">
    <property type="nucleotide sequence ID" value="NZ_MORL01000041.1"/>
</dbReference>
<sequence>MKKYVYYSLLAILLLPQLAHAQSFTFEAIKSYPFPNELTSSAQGARIAWAFNEQGKRNVYVAEGPAFTPRKLTSYTEDDGQEITSLSVSDDGKWVVYVRGGDHGSNWDDDLPVNTGSMPVAPKVQIWTVPFAGGEPKAIAEGDEPVISPKSDRIAFIKGGQVWSAPVDGSAPAKVLFTARGTNSGIQWSPDGSKIAFVCDRKDHAFVGVFTSETAPVTWIAPSFARDASPRWSPDGQKLAFVRTPGTGGAPDSLLARRHRPWAIWTADVTTGAATKIWQAPTTLAGSVPTTHGGTNLHWAAGDRIVYLSYEDGWPHLYSLPSAGGNPLRLTAGPFMAEHITLTHDRKWLVCSGNTGPDKLDIDRRHVVRVPVDKAAMEVLTPGTGLEWMPVVTGDGATIAMISATAQRPPLPATMPFAGGKPAVLAENLLPANFPLQQLVTPKQVTFTAPDGMTVHGQLFEPANGTGKKPAIIYVHGGPPRQMLLGWNYSDYYANAYAMNQYLASQGFAVLSVNYRLGIGYGYAFHQPANGGANGASEYQDVKAAALWLTKQPGIDASRIGIYGGSYGGYLTALALARDSKLFAAGVDIHGVHDWGQQRATGASTGFEKIPDAELAAKITYDSSPVSSVSAWTSPVLIIHGDDDRNVRFSQSTDLVRRLEAKGVPMETMVIVDDTHHWMKHANALRLGNITADYFKRKLK</sequence>
<dbReference type="AlphaFoldDB" id="A0A1S2VBL8"/>
<dbReference type="Pfam" id="PF00326">
    <property type="entry name" value="Peptidase_S9"/>
    <property type="match status" value="1"/>
</dbReference>
<gene>
    <name evidence="9" type="ORF">BLX24_28630</name>
</gene>
<dbReference type="PROSITE" id="PS00708">
    <property type="entry name" value="PRO_ENDOPEP_SER"/>
    <property type="match status" value="1"/>
</dbReference>
<feature type="signal peptide" evidence="7">
    <location>
        <begin position="1"/>
        <end position="21"/>
    </location>
</feature>
<dbReference type="SUPFAM" id="SSF82171">
    <property type="entry name" value="DPP6 N-terminal domain-like"/>
    <property type="match status" value="1"/>
</dbReference>
<accession>A0A1S2VBL8</accession>
<name>A0A1S2VBL8_9BACT</name>
<evidence type="ECO:0000256" key="3">
    <source>
        <dbReference type="ARBA" id="ARBA00022990"/>
    </source>
</evidence>
<comment type="function">
    <text evidence="6">This enzyme catalyzes the hydrolysis of the N-terminal peptide bond of an N-acetylated peptide to generate an N-acetylated amino acid and a peptide with a free N-terminus. It preferentially cleaves off Ac-Ala, Ac-Met and Ac-Ser. Also, involved in the degradation of oxidized and glycated proteins.</text>
</comment>
<dbReference type="Proteomes" id="UP000181790">
    <property type="component" value="Unassembled WGS sequence"/>
</dbReference>
<dbReference type="InterPro" id="IPR001375">
    <property type="entry name" value="Peptidase_S9_cat"/>
</dbReference>